<dbReference type="AlphaFoldDB" id="A0A0L8GZ74"/>
<reference evidence="2" key="1">
    <citation type="submission" date="2015-07" db="EMBL/GenBank/DDBJ databases">
        <title>MeaNS - Measles Nucleotide Surveillance Program.</title>
        <authorList>
            <person name="Tran T."/>
            <person name="Druce J."/>
        </authorList>
    </citation>
    <scope>NUCLEOTIDE SEQUENCE</scope>
    <source>
        <strain evidence="2">UCB-OBI-ISO-001</strain>
        <tissue evidence="2">Gonad</tissue>
    </source>
</reference>
<organism evidence="2">
    <name type="scientific">Octopus bimaculoides</name>
    <name type="common">California two-spotted octopus</name>
    <dbReference type="NCBI Taxonomy" id="37653"/>
    <lineage>
        <taxon>Eukaryota</taxon>
        <taxon>Metazoa</taxon>
        <taxon>Spiralia</taxon>
        <taxon>Lophotrochozoa</taxon>
        <taxon>Mollusca</taxon>
        <taxon>Cephalopoda</taxon>
        <taxon>Coleoidea</taxon>
        <taxon>Octopodiformes</taxon>
        <taxon>Octopoda</taxon>
        <taxon>Incirrata</taxon>
        <taxon>Octopodidae</taxon>
        <taxon>Octopus</taxon>
    </lineage>
</organism>
<dbReference type="Pfam" id="PF08451">
    <property type="entry name" value="A_deaminase_N"/>
    <property type="match status" value="1"/>
</dbReference>
<dbReference type="STRING" id="37653.A0A0L8GZ74"/>
<dbReference type="InterPro" id="IPR032466">
    <property type="entry name" value="Metal_Hydrolase"/>
</dbReference>
<dbReference type="GO" id="GO:0005615">
    <property type="term" value="C:extracellular space"/>
    <property type="evidence" value="ECO:0007669"/>
    <property type="project" value="InterPro"/>
</dbReference>
<dbReference type="Gene3D" id="3.20.20.140">
    <property type="entry name" value="Metal-dependent hydrolases"/>
    <property type="match status" value="1"/>
</dbReference>
<name>A0A0L8GZ74_OCTBM</name>
<dbReference type="InterPro" id="IPR013659">
    <property type="entry name" value="A_deaminase_N"/>
</dbReference>
<protein>
    <recommendedName>
        <fullName evidence="1">Adenosine/AMP deaminase N-terminal domain-containing protein</fullName>
    </recommendedName>
</protein>
<dbReference type="OrthoDB" id="7202371at2759"/>
<evidence type="ECO:0000259" key="1">
    <source>
        <dbReference type="Pfam" id="PF08451"/>
    </source>
</evidence>
<dbReference type="SUPFAM" id="SSF51556">
    <property type="entry name" value="Metallo-dependent hydrolases"/>
    <property type="match status" value="1"/>
</dbReference>
<gene>
    <name evidence="2" type="ORF">OCBIM_22025659mg</name>
</gene>
<dbReference type="EMBL" id="KQ419878">
    <property type="protein sequence ID" value="KOF82119.1"/>
    <property type="molecule type" value="Genomic_DNA"/>
</dbReference>
<accession>A0A0L8GZ74</accession>
<feature type="domain" description="Adenosine/AMP deaminase N-terminal" evidence="1">
    <location>
        <begin position="36"/>
        <end position="117"/>
    </location>
</feature>
<evidence type="ECO:0000313" key="2">
    <source>
        <dbReference type="EMBL" id="KOF82119.1"/>
    </source>
</evidence>
<proteinExistence type="predicted"/>
<sequence length="328" mass="38415">MVVLVVVFLHKFANMKILQSSCITLLSMLCILPMIILSSTDETYETERREIINKENDQRFGSHLTLNRDERQVNDYLMKLKDREMKLYESGVEMYPSSMLFTDAKKQIDRSKIFHFLQKMPKGGLLHVHGSAMASVDWLISFATYMPNCYMCWDREKYIVYKFLFCPKLPPKIRGCAWERVCHARKYHTEGVIAFDEMLVNAITFNSSKLSSVESDQNDIWNTFEQYFMLTRNLIRYKPVFSKYIHQGLIELFKDNIQHFEIRMSLSSGHKHPGRECLLALGRLRRRGFQLIRSTEQPAREINVQVAEHSTDTCTLNVVLGDIQRDTV</sequence>